<reference evidence="1 2" key="1">
    <citation type="submission" date="2021-06" db="EMBL/GenBank/DDBJ databases">
        <authorList>
            <person name="Palmer J.M."/>
        </authorList>
    </citation>
    <scope>NUCLEOTIDE SEQUENCE [LARGE SCALE GENOMIC DNA]</scope>
    <source>
        <strain evidence="1 2">AS_MEX2019</strain>
        <tissue evidence="1">Muscle</tissue>
    </source>
</reference>
<name>A0ABV0ZXD2_9TELE</name>
<gene>
    <name evidence="1" type="ORF">AMECASPLE_009368</name>
</gene>
<sequence>MSIPELIQVSQAEASQWSQQKEATFGSACSSRVPQTESAVQCPFSKRDHLSLPEMGPATVGLPAMAGQIRTCRVDVAQQASRIKQHLFPSAHNPPSVTSHSILLLSQLPPHQRLWIKLSQGNGREKW</sequence>
<protein>
    <submittedName>
        <fullName evidence="1">Uncharacterized protein</fullName>
    </submittedName>
</protein>
<dbReference type="Proteomes" id="UP001469553">
    <property type="component" value="Unassembled WGS sequence"/>
</dbReference>
<evidence type="ECO:0000313" key="2">
    <source>
        <dbReference type="Proteomes" id="UP001469553"/>
    </source>
</evidence>
<evidence type="ECO:0000313" key="1">
    <source>
        <dbReference type="EMBL" id="MEQ2310487.1"/>
    </source>
</evidence>
<dbReference type="EMBL" id="JAHRIP010075757">
    <property type="protein sequence ID" value="MEQ2310487.1"/>
    <property type="molecule type" value="Genomic_DNA"/>
</dbReference>
<accession>A0ABV0ZXD2</accession>
<keyword evidence="2" id="KW-1185">Reference proteome</keyword>
<organism evidence="1 2">
    <name type="scientific">Ameca splendens</name>
    <dbReference type="NCBI Taxonomy" id="208324"/>
    <lineage>
        <taxon>Eukaryota</taxon>
        <taxon>Metazoa</taxon>
        <taxon>Chordata</taxon>
        <taxon>Craniata</taxon>
        <taxon>Vertebrata</taxon>
        <taxon>Euteleostomi</taxon>
        <taxon>Actinopterygii</taxon>
        <taxon>Neopterygii</taxon>
        <taxon>Teleostei</taxon>
        <taxon>Neoteleostei</taxon>
        <taxon>Acanthomorphata</taxon>
        <taxon>Ovalentaria</taxon>
        <taxon>Atherinomorphae</taxon>
        <taxon>Cyprinodontiformes</taxon>
        <taxon>Goodeidae</taxon>
        <taxon>Ameca</taxon>
    </lineage>
</organism>
<proteinExistence type="predicted"/>
<comment type="caution">
    <text evidence="1">The sequence shown here is derived from an EMBL/GenBank/DDBJ whole genome shotgun (WGS) entry which is preliminary data.</text>
</comment>